<evidence type="ECO:0000313" key="3">
    <source>
        <dbReference type="EMBL" id="CAA9566640.1"/>
    </source>
</evidence>
<dbReference type="PRINTS" id="PR01713">
    <property type="entry name" value="NUCEPIMERASE"/>
</dbReference>
<sequence length="320" mass="35349">MAPTSLVTGCAGFIGSHLSEKLLAEGHQVIGLDCFTSYYDRAIKERNLSVARSHPQFRFIDGNILEQDWSVLLEGVDYLFHQAAQAGVRSSWDQFPVYTTHNINATQVLLEAARFASLRRFIFASTSSIYGDAEAYPTAETLAPRPVSPYGVTKLAAERLGQIYYQNFGVPFVALRYFTVYGPRQRPDMGFHKFIQAAFAGRPLQVYGDGLQTRDFTYIAEVVEANLRAALTDNPVNGEVINIGGGSRVVLKDVLKLIGELTGYPVQQVHISPQAGDARHTAADITKARNLLDYNPQFSLVTGLKQQVVWLRESTVALAT</sequence>
<dbReference type="InterPro" id="IPR001509">
    <property type="entry name" value="Epimerase_deHydtase"/>
</dbReference>
<dbReference type="InterPro" id="IPR036291">
    <property type="entry name" value="NAD(P)-bd_dom_sf"/>
</dbReference>
<comment type="similarity">
    <text evidence="1">Belongs to the NAD(P)-dependent epimerase/dehydratase family.</text>
</comment>
<dbReference type="Pfam" id="PF01370">
    <property type="entry name" value="Epimerase"/>
    <property type="match status" value="1"/>
</dbReference>
<dbReference type="SUPFAM" id="SSF51735">
    <property type="entry name" value="NAD(P)-binding Rossmann-fold domains"/>
    <property type="match status" value="1"/>
</dbReference>
<organism evidence="3">
    <name type="scientific">uncultured Synechococcales cyanobacterium</name>
    <dbReference type="NCBI Taxonomy" id="1936017"/>
    <lineage>
        <taxon>Bacteria</taxon>
        <taxon>Bacillati</taxon>
        <taxon>Cyanobacteriota</taxon>
        <taxon>Cyanophyceae</taxon>
        <taxon>Synechococcales</taxon>
        <taxon>environmental samples</taxon>
    </lineage>
</organism>
<dbReference type="EMBL" id="CADCWO010000066">
    <property type="protein sequence ID" value="CAA9566640.1"/>
    <property type="molecule type" value="Genomic_DNA"/>
</dbReference>
<dbReference type="Gene3D" id="3.40.50.720">
    <property type="entry name" value="NAD(P)-binding Rossmann-like Domain"/>
    <property type="match status" value="1"/>
</dbReference>
<gene>
    <name evidence="3" type="ORF">AVDCRST_MAG81-1135</name>
</gene>
<evidence type="ECO:0000259" key="2">
    <source>
        <dbReference type="Pfam" id="PF01370"/>
    </source>
</evidence>
<protein>
    <submittedName>
        <fullName evidence="3">Nucleotide sugar epimerase</fullName>
    </submittedName>
</protein>
<proteinExistence type="inferred from homology"/>
<dbReference type="AlphaFoldDB" id="A0A6J4V6E2"/>
<dbReference type="PANTHER" id="PTHR43000">
    <property type="entry name" value="DTDP-D-GLUCOSE 4,6-DEHYDRATASE-RELATED"/>
    <property type="match status" value="1"/>
</dbReference>
<evidence type="ECO:0000256" key="1">
    <source>
        <dbReference type="ARBA" id="ARBA00007637"/>
    </source>
</evidence>
<reference evidence="3" key="1">
    <citation type="submission" date="2020-02" db="EMBL/GenBank/DDBJ databases">
        <authorList>
            <person name="Meier V. D."/>
        </authorList>
    </citation>
    <scope>NUCLEOTIDE SEQUENCE</scope>
    <source>
        <strain evidence="3">AVDCRST_MAG81</strain>
    </source>
</reference>
<accession>A0A6J4V6E2</accession>
<dbReference type="Gene3D" id="3.90.25.10">
    <property type="entry name" value="UDP-galactose 4-epimerase, domain 1"/>
    <property type="match status" value="1"/>
</dbReference>
<feature type="domain" description="NAD-dependent epimerase/dehydratase" evidence="2">
    <location>
        <begin position="6"/>
        <end position="244"/>
    </location>
</feature>
<name>A0A6J4V6E2_9CYAN</name>